<dbReference type="AlphaFoldDB" id="A0AAD8Q853"/>
<dbReference type="GeneID" id="85436883"/>
<proteinExistence type="predicted"/>
<comment type="caution">
    <text evidence="1">The sequence shown here is derived from an EMBL/GenBank/DDBJ whole genome shotgun (WGS) entry which is preliminary data.</text>
</comment>
<gene>
    <name evidence="1" type="ORF">LY79DRAFT_350522</name>
</gene>
<protein>
    <submittedName>
        <fullName evidence="1">Uncharacterized protein</fullName>
    </submittedName>
</protein>
<dbReference type="Proteomes" id="UP001230504">
    <property type="component" value="Unassembled WGS sequence"/>
</dbReference>
<sequence>MGCAYATTGQDADLPIHPCSLPVRTFLPEMDKLVGRGMGLFNDKDPMTASCLPQLPLASSALDFITDSTSFSLPSFASRIFFLYCSLVYDVPSYTLLTVKNPAQLGFTLRFPRLEISSLIIVPSSPASSILAAVTYYPSRPASLLHIDHIPWTFQYCQLFDFYSFSTSRLFFLSLSRRIKNLKISPVSVTLT</sequence>
<dbReference type="EMBL" id="JAHLJV010000007">
    <property type="protein sequence ID" value="KAK1597622.1"/>
    <property type="molecule type" value="Genomic_DNA"/>
</dbReference>
<dbReference type="RefSeq" id="XP_060418394.1">
    <property type="nucleotide sequence ID" value="XM_060552643.1"/>
</dbReference>
<reference evidence="1" key="1">
    <citation type="submission" date="2021-06" db="EMBL/GenBank/DDBJ databases">
        <title>Comparative genomics, transcriptomics and evolutionary studies reveal genomic signatures of adaptation to plant cell wall in hemibiotrophic fungi.</title>
        <authorList>
            <consortium name="DOE Joint Genome Institute"/>
            <person name="Baroncelli R."/>
            <person name="Diaz J.F."/>
            <person name="Benocci T."/>
            <person name="Peng M."/>
            <person name="Battaglia E."/>
            <person name="Haridas S."/>
            <person name="Andreopoulos W."/>
            <person name="Labutti K."/>
            <person name="Pangilinan J."/>
            <person name="Floch G.L."/>
            <person name="Makela M.R."/>
            <person name="Henrissat B."/>
            <person name="Grigoriev I.V."/>
            <person name="Crouch J.A."/>
            <person name="De Vries R.P."/>
            <person name="Sukno S.A."/>
            <person name="Thon M.R."/>
        </authorList>
    </citation>
    <scope>NUCLEOTIDE SEQUENCE</scope>
    <source>
        <strain evidence="1">CBS 125086</strain>
    </source>
</reference>
<organism evidence="1 2">
    <name type="scientific">Colletotrichum navitas</name>
    <dbReference type="NCBI Taxonomy" id="681940"/>
    <lineage>
        <taxon>Eukaryota</taxon>
        <taxon>Fungi</taxon>
        <taxon>Dikarya</taxon>
        <taxon>Ascomycota</taxon>
        <taxon>Pezizomycotina</taxon>
        <taxon>Sordariomycetes</taxon>
        <taxon>Hypocreomycetidae</taxon>
        <taxon>Glomerellales</taxon>
        <taxon>Glomerellaceae</taxon>
        <taxon>Colletotrichum</taxon>
        <taxon>Colletotrichum graminicola species complex</taxon>
    </lineage>
</organism>
<evidence type="ECO:0000313" key="1">
    <source>
        <dbReference type="EMBL" id="KAK1597622.1"/>
    </source>
</evidence>
<evidence type="ECO:0000313" key="2">
    <source>
        <dbReference type="Proteomes" id="UP001230504"/>
    </source>
</evidence>
<keyword evidence="2" id="KW-1185">Reference proteome</keyword>
<name>A0AAD8Q853_9PEZI</name>
<accession>A0AAD8Q853</accession>